<sequence length="148" mass="16630">MAYTPSFTMLTIPFTWFDNMNAADPEANSQREDPNQPSGDIPGVSMDNMSLPSHGVLYHLDPQWHASASDFPFQLRGRSSAAGEVSPDLPLEMPKFTSKSTNDIPTDSVDDYEQKFPEDPMFEETAENARVWQTYLEESAIFDENMIG</sequence>
<dbReference type="Proteomes" id="UP001150266">
    <property type="component" value="Unassembled WGS sequence"/>
</dbReference>
<protein>
    <submittedName>
        <fullName evidence="2">Uncharacterized protein</fullName>
    </submittedName>
</protein>
<evidence type="ECO:0000313" key="3">
    <source>
        <dbReference type="Proteomes" id="UP001150266"/>
    </source>
</evidence>
<accession>A0A9W9DWU3</accession>
<proteinExistence type="predicted"/>
<dbReference type="OrthoDB" id="3066010at2759"/>
<comment type="caution">
    <text evidence="2">The sequence shown here is derived from an EMBL/GenBank/DDBJ whole genome shotgun (WGS) entry which is preliminary data.</text>
</comment>
<dbReference type="EMBL" id="JAOTPV010000001">
    <property type="protein sequence ID" value="KAJ4490103.1"/>
    <property type="molecule type" value="Genomic_DNA"/>
</dbReference>
<evidence type="ECO:0000313" key="2">
    <source>
        <dbReference type="EMBL" id="KAJ4490103.1"/>
    </source>
</evidence>
<feature type="region of interest" description="Disordered" evidence="1">
    <location>
        <begin position="79"/>
        <end position="111"/>
    </location>
</feature>
<gene>
    <name evidence="2" type="ORF">J3R30DRAFT_3399534</name>
</gene>
<name>A0A9W9DWU3_9AGAR</name>
<keyword evidence="3" id="KW-1185">Reference proteome</keyword>
<feature type="region of interest" description="Disordered" evidence="1">
    <location>
        <begin position="24"/>
        <end position="47"/>
    </location>
</feature>
<organism evidence="2 3">
    <name type="scientific">Lentinula aciculospora</name>
    <dbReference type="NCBI Taxonomy" id="153920"/>
    <lineage>
        <taxon>Eukaryota</taxon>
        <taxon>Fungi</taxon>
        <taxon>Dikarya</taxon>
        <taxon>Basidiomycota</taxon>
        <taxon>Agaricomycotina</taxon>
        <taxon>Agaricomycetes</taxon>
        <taxon>Agaricomycetidae</taxon>
        <taxon>Agaricales</taxon>
        <taxon>Marasmiineae</taxon>
        <taxon>Omphalotaceae</taxon>
        <taxon>Lentinula</taxon>
    </lineage>
</organism>
<dbReference type="AlphaFoldDB" id="A0A9W9DWU3"/>
<evidence type="ECO:0000256" key="1">
    <source>
        <dbReference type="SAM" id="MobiDB-lite"/>
    </source>
</evidence>
<reference evidence="2" key="1">
    <citation type="submission" date="2022-08" db="EMBL/GenBank/DDBJ databases">
        <title>A Global Phylogenomic Analysis of the Shiitake Genus Lentinula.</title>
        <authorList>
            <consortium name="DOE Joint Genome Institute"/>
            <person name="Sierra-Patev S."/>
            <person name="Min B."/>
            <person name="Naranjo-Ortiz M."/>
            <person name="Looney B."/>
            <person name="Konkel Z."/>
            <person name="Slot J.C."/>
            <person name="Sakamoto Y."/>
            <person name="Steenwyk J.L."/>
            <person name="Rokas A."/>
            <person name="Carro J."/>
            <person name="Camarero S."/>
            <person name="Ferreira P."/>
            <person name="Molpeceres G."/>
            <person name="Ruiz-Duenas F.J."/>
            <person name="Serrano A."/>
            <person name="Henrissat B."/>
            <person name="Drula E."/>
            <person name="Hughes K.W."/>
            <person name="Mata J.L."/>
            <person name="Ishikawa N.K."/>
            <person name="Vargas-Isla R."/>
            <person name="Ushijima S."/>
            <person name="Smith C.A."/>
            <person name="Ahrendt S."/>
            <person name="Andreopoulos W."/>
            <person name="He G."/>
            <person name="Labutti K."/>
            <person name="Lipzen A."/>
            <person name="Ng V."/>
            <person name="Riley R."/>
            <person name="Sandor L."/>
            <person name="Barry K."/>
            <person name="Martinez A.T."/>
            <person name="Xiao Y."/>
            <person name="Gibbons J.G."/>
            <person name="Terashima K."/>
            <person name="Grigoriev I.V."/>
            <person name="Hibbett D.S."/>
        </authorList>
    </citation>
    <scope>NUCLEOTIDE SEQUENCE</scope>
    <source>
        <strain evidence="2">JLM2183</strain>
    </source>
</reference>